<proteinExistence type="predicted"/>
<comment type="caution">
    <text evidence="2">The sequence shown here is derived from an EMBL/GenBank/DDBJ whole genome shotgun (WGS) entry which is preliminary data.</text>
</comment>
<keyword evidence="3" id="KW-1185">Reference proteome</keyword>
<reference evidence="2 3" key="1">
    <citation type="submission" date="2016-07" db="EMBL/GenBank/DDBJ databases">
        <title>Pervasive Adenine N6-methylation of Active Genes in Fungi.</title>
        <authorList>
            <consortium name="DOE Joint Genome Institute"/>
            <person name="Mondo S.J."/>
            <person name="Dannebaum R.O."/>
            <person name="Kuo R.C."/>
            <person name="Labutti K."/>
            <person name="Haridas S."/>
            <person name="Kuo A."/>
            <person name="Salamov A."/>
            <person name="Ahrendt S.R."/>
            <person name="Lipzen A."/>
            <person name="Sullivan W."/>
            <person name="Andreopoulos W.B."/>
            <person name="Clum A."/>
            <person name="Lindquist E."/>
            <person name="Daum C."/>
            <person name="Ramamoorthy G.K."/>
            <person name="Gryganskyi A."/>
            <person name="Culley D."/>
            <person name="Magnuson J.K."/>
            <person name="James T.Y."/>
            <person name="O'Malley M.A."/>
            <person name="Stajich J.E."/>
            <person name="Spatafora J.W."/>
            <person name="Visel A."/>
            <person name="Grigoriev I.V."/>
        </authorList>
    </citation>
    <scope>NUCLEOTIDE SEQUENCE [LARGE SCALE GENOMIC DNA]</scope>
    <source>
        <strain evidence="2 3">CBS 115471</strain>
    </source>
</reference>
<dbReference type="EMBL" id="MCFA01000046">
    <property type="protein sequence ID" value="ORY12952.1"/>
    <property type="molecule type" value="Genomic_DNA"/>
</dbReference>
<evidence type="ECO:0000256" key="1">
    <source>
        <dbReference type="SAM" id="MobiDB-lite"/>
    </source>
</evidence>
<evidence type="ECO:0000313" key="3">
    <source>
        <dbReference type="Proteomes" id="UP000193144"/>
    </source>
</evidence>
<dbReference type="STRING" id="1231657.A0A1Y1ZRR6"/>
<accession>A0A1Y1ZRR6</accession>
<feature type="region of interest" description="Disordered" evidence="1">
    <location>
        <begin position="1"/>
        <end position="26"/>
    </location>
</feature>
<evidence type="ECO:0000313" key="2">
    <source>
        <dbReference type="EMBL" id="ORY12952.1"/>
    </source>
</evidence>
<name>A0A1Y1ZRR6_9PLEO</name>
<organism evidence="2 3">
    <name type="scientific">Clohesyomyces aquaticus</name>
    <dbReference type="NCBI Taxonomy" id="1231657"/>
    <lineage>
        <taxon>Eukaryota</taxon>
        <taxon>Fungi</taxon>
        <taxon>Dikarya</taxon>
        <taxon>Ascomycota</taxon>
        <taxon>Pezizomycotina</taxon>
        <taxon>Dothideomycetes</taxon>
        <taxon>Pleosporomycetidae</taxon>
        <taxon>Pleosporales</taxon>
        <taxon>Lindgomycetaceae</taxon>
        <taxon>Clohesyomyces</taxon>
    </lineage>
</organism>
<dbReference type="Proteomes" id="UP000193144">
    <property type="component" value="Unassembled WGS sequence"/>
</dbReference>
<gene>
    <name evidence="2" type="ORF">BCR34DRAFT_562883</name>
</gene>
<protein>
    <submittedName>
        <fullName evidence="2">Uncharacterized protein</fullName>
    </submittedName>
</protein>
<sequence>MAPPITLRSPSSLPSTATTSHPSSTVVPPQLSWLEGSWNVTHSTLPMWRKSRNVVITYKAISNTHPTQLNDTVTHQPLNSSTIKTISGVDKPFDPSNTSSEKLNDQASLGYTWRGKGWLMIATSKWEILGFGEEDGGNKWAVTYFAKTLFTPAGVDFYSGVGRLREETVEGIKDALRKMGGEVEELVGQVFEVRMSGNKKDAGAEE</sequence>
<dbReference type="OrthoDB" id="9975758at2759"/>
<dbReference type="AlphaFoldDB" id="A0A1Y1ZRR6"/>